<evidence type="ECO:0000256" key="1">
    <source>
        <dbReference type="SAM" id="SignalP"/>
    </source>
</evidence>
<comment type="caution">
    <text evidence="2">The sequence shown here is derived from an EMBL/GenBank/DDBJ whole genome shotgun (WGS) entry which is preliminary data.</text>
</comment>
<dbReference type="RefSeq" id="WP_310456288.1">
    <property type="nucleotide sequence ID" value="NZ_JAVKPH010000004.1"/>
</dbReference>
<evidence type="ECO:0000313" key="2">
    <source>
        <dbReference type="EMBL" id="MDR5652043.1"/>
    </source>
</evidence>
<reference evidence="2 3" key="1">
    <citation type="submission" date="2023-09" db="EMBL/GenBank/DDBJ databases">
        <title>Xinfangfangia sedmenti sp. nov., isolated the sedment.</title>
        <authorList>
            <person name="Xu L."/>
        </authorList>
    </citation>
    <scope>NUCLEOTIDE SEQUENCE [LARGE SCALE GENOMIC DNA]</scope>
    <source>
        <strain evidence="2 3">LG-4</strain>
    </source>
</reference>
<feature type="signal peptide" evidence="1">
    <location>
        <begin position="1"/>
        <end position="22"/>
    </location>
</feature>
<keyword evidence="3" id="KW-1185">Reference proteome</keyword>
<protein>
    <submittedName>
        <fullName evidence="2">Uncharacterized protein</fullName>
    </submittedName>
</protein>
<gene>
    <name evidence="2" type="ORF">RGD00_05490</name>
</gene>
<sequence>MRPALCLALLMLATACSRVPEAESAEGDGARNGGWPTIAPLGAILDAADDPGRAPAAEAELTARAAALRARAAAIRQAAP</sequence>
<feature type="chain" id="PRO_5045999539" evidence="1">
    <location>
        <begin position="23"/>
        <end position="80"/>
    </location>
</feature>
<keyword evidence="1" id="KW-0732">Signal</keyword>
<accession>A0ABU1F5X3</accession>
<organism evidence="2 3">
    <name type="scientific">Ruixingdingia sedimenti</name>
    <dbReference type="NCBI Taxonomy" id="3073604"/>
    <lineage>
        <taxon>Bacteria</taxon>
        <taxon>Pseudomonadati</taxon>
        <taxon>Pseudomonadota</taxon>
        <taxon>Alphaproteobacteria</taxon>
        <taxon>Rhodobacterales</taxon>
        <taxon>Paracoccaceae</taxon>
        <taxon>Ruixingdingia</taxon>
    </lineage>
</organism>
<name>A0ABU1F5X3_9RHOB</name>
<dbReference type="PROSITE" id="PS51257">
    <property type="entry name" value="PROKAR_LIPOPROTEIN"/>
    <property type="match status" value="1"/>
</dbReference>
<evidence type="ECO:0000313" key="3">
    <source>
        <dbReference type="Proteomes" id="UP001247754"/>
    </source>
</evidence>
<proteinExistence type="predicted"/>
<dbReference type="EMBL" id="JAVKPH010000004">
    <property type="protein sequence ID" value="MDR5652043.1"/>
    <property type="molecule type" value="Genomic_DNA"/>
</dbReference>
<dbReference type="Proteomes" id="UP001247754">
    <property type="component" value="Unassembled WGS sequence"/>
</dbReference>